<keyword evidence="1" id="KW-1133">Transmembrane helix</keyword>
<keyword evidence="1" id="KW-0472">Membrane</keyword>
<dbReference type="AlphaFoldDB" id="A0A1F4Z106"/>
<protein>
    <submittedName>
        <fullName evidence="2">Uncharacterized protein</fullName>
    </submittedName>
</protein>
<dbReference type="EMBL" id="MEXM01000048">
    <property type="protein sequence ID" value="OGC99900.1"/>
    <property type="molecule type" value="Genomic_DNA"/>
</dbReference>
<feature type="transmembrane region" description="Helical" evidence="1">
    <location>
        <begin position="6"/>
        <end position="27"/>
    </location>
</feature>
<organism evidence="2 3">
    <name type="scientific">Candidatus Amesbacteria bacterium RIFCSPLOWO2_01_FULL_47_33</name>
    <dbReference type="NCBI Taxonomy" id="1797258"/>
    <lineage>
        <taxon>Bacteria</taxon>
        <taxon>Candidatus Amesiibacteriota</taxon>
    </lineage>
</organism>
<accession>A0A1F4Z106</accession>
<reference evidence="2 3" key="1">
    <citation type="journal article" date="2016" name="Nat. Commun.">
        <title>Thousands of microbial genomes shed light on interconnected biogeochemical processes in an aquifer system.</title>
        <authorList>
            <person name="Anantharaman K."/>
            <person name="Brown C.T."/>
            <person name="Hug L.A."/>
            <person name="Sharon I."/>
            <person name="Castelle C.J."/>
            <person name="Probst A.J."/>
            <person name="Thomas B.C."/>
            <person name="Singh A."/>
            <person name="Wilkins M.J."/>
            <person name="Karaoz U."/>
            <person name="Brodie E.L."/>
            <person name="Williams K.H."/>
            <person name="Hubbard S.S."/>
            <person name="Banfield J.F."/>
        </authorList>
    </citation>
    <scope>NUCLEOTIDE SEQUENCE [LARGE SCALE GENOMIC DNA]</scope>
</reference>
<keyword evidence="1" id="KW-0812">Transmembrane</keyword>
<evidence type="ECO:0000313" key="3">
    <source>
        <dbReference type="Proteomes" id="UP000176822"/>
    </source>
</evidence>
<sequence length="154" mass="16934">MPEPKANKLILIILPLAVAAGLFAWYFRKTATADRYPPVSIENFYGLPAYPGSTQTERLAEEENAGTAKLVLTTGDTVPEVIGYYMDAAPASGWNIDIPPSDSSNPEIQFLNLERNNYEEFVGVSATAEEKGTKISMERVTQKQMQAGEEAEEE</sequence>
<name>A0A1F4Z106_9BACT</name>
<proteinExistence type="predicted"/>
<dbReference type="Proteomes" id="UP000176822">
    <property type="component" value="Unassembled WGS sequence"/>
</dbReference>
<gene>
    <name evidence="2" type="ORF">A2972_04820</name>
</gene>
<comment type="caution">
    <text evidence="2">The sequence shown here is derived from an EMBL/GenBank/DDBJ whole genome shotgun (WGS) entry which is preliminary data.</text>
</comment>
<evidence type="ECO:0000256" key="1">
    <source>
        <dbReference type="SAM" id="Phobius"/>
    </source>
</evidence>
<evidence type="ECO:0000313" key="2">
    <source>
        <dbReference type="EMBL" id="OGC99900.1"/>
    </source>
</evidence>